<dbReference type="SMART" id="SM01024">
    <property type="entry name" value="BCS1_N"/>
    <property type="match status" value="1"/>
</dbReference>
<accession>A0ABR1HHP4</accession>
<comment type="caution">
    <text evidence="2">The sequence shown here is derived from an EMBL/GenBank/DDBJ whole genome shotgun (WGS) entry which is preliminary data.</text>
</comment>
<feature type="domain" description="BCS1 N-terminal" evidence="1">
    <location>
        <begin position="1"/>
        <end position="134"/>
    </location>
</feature>
<dbReference type="Proteomes" id="UP001498421">
    <property type="component" value="Unassembled WGS sequence"/>
</dbReference>
<dbReference type="EMBL" id="JAZAVK010000130">
    <property type="protein sequence ID" value="KAK7420720.1"/>
    <property type="molecule type" value="Genomic_DNA"/>
</dbReference>
<evidence type="ECO:0000313" key="3">
    <source>
        <dbReference type="Proteomes" id="UP001498421"/>
    </source>
</evidence>
<gene>
    <name evidence="2" type="ORF">QQZ08_010255</name>
</gene>
<name>A0ABR1HHP4_9HYPO</name>
<evidence type="ECO:0000313" key="2">
    <source>
        <dbReference type="EMBL" id="KAK7420720.1"/>
    </source>
</evidence>
<reference evidence="2 3" key="1">
    <citation type="journal article" date="2025" name="Microbiol. Resour. Announc.">
        <title>Draft genome sequences for Neonectria magnoliae and Neonectria punicea, canker pathogens of Liriodendron tulipifera and Acer saccharum in West Virginia.</title>
        <authorList>
            <person name="Petronek H.M."/>
            <person name="Kasson M.T."/>
            <person name="Metheny A.M."/>
            <person name="Stauder C.M."/>
            <person name="Lovett B."/>
            <person name="Lynch S.C."/>
            <person name="Garnas J.R."/>
            <person name="Kasson L.R."/>
            <person name="Stajich J.E."/>
        </authorList>
    </citation>
    <scope>NUCLEOTIDE SEQUENCE [LARGE SCALE GENOMIC DNA]</scope>
    <source>
        <strain evidence="2 3">NRRL 64651</strain>
    </source>
</reference>
<keyword evidence="3" id="KW-1185">Reference proteome</keyword>
<dbReference type="Pfam" id="PF08740">
    <property type="entry name" value="BCS1_N"/>
    <property type="match status" value="1"/>
</dbReference>
<evidence type="ECO:0000259" key="1">
    <source>
        <dbReference type="SMART" id="SM01024"/>
    </source>
</evidence>
<protein>
    <recommendedName>
        <fullName evidence="1">BCS1 N-terminal domain-containing protein</fullName>
    </recommendedName>
</protein>
<organism evidence="2 3">
    <name type="scientific">Neonectria magnoliae</name>
    <dbReference type="NCBI Taxonomy" id="2732573"/>
    <lineage>
        <taxon>Eukaryota</taxon>
        <taxon>Fungi</taxon>
        <taxon>Dikarya</taxon>
        <taxon>Ascomycota</taxon>
        <taxon>Pezizomycotina</taxon>
        <taxon>Sordariomycetes</taxon>
        <taxon>Hypocreomycetidae</taxon>
        <taxon>Hypocreales</taxon>
        <taxon>Nectriaceae</taxon>
        <taxon>Neonectria</taxon>
    </lineage>
</organism>
<dbReference type="InterPro" id="IPR014851">
    <property type="entry name" value="BCS1_N"/>
</dbReference>
<proteinExistence type="predicted"/>
<sequence>MLLAWLSVQPFFKDLNSSLVSVDLKKAGNLTSRGPNKKMLQYTPWNGDFWFRFKGHWIAFRRVEKNSGGSFLFRESEEVSLRCFGWSTDILKELMEECREKYLENLRGKTLIFEARDGRWEESKTRSSRDISTVLHDDKVKDDLLNDMKKFLDPRTQEWHREI</sequence>